<keyword evidence="2 5" id="KW-0812">Transmembrane</keyword>
<keyword evidence="8" id="KW-1185">Reference proteome</keyword>
<dbReference type="EMBL" id="AP023368">
    <property type="protein sequence ID" value="BCK00427.1"/>
    <property type="molecule type" value="Genomic_DNA"/>
</dbReference>
<protein>
    <submittedName>
        <fullName evidence="7">Antibiotic ABC transporter permease</fullName>
    </submittedName>
</protein>
<dbReference type="GO" id="GO:0016020">
    <property type="term" value="C:membrane"/>
    <property type="evidence" value="ECO:0007669"/>
    <property type="project" value="UniProtKB-SubCell"/>
</dbReference>
<accession>A0A7I8DVR2</accession>
<keyword evidence="4 5" id="KW-0472">Membrane</keyword>
<dbReference type="PANTHER" id="PTHR43471:SF3">
    <property type="entry name" value="ABC TRANSPORTER PERMEASE PROTEIN NATB"/>
    <property type="match status" value="1"/>
</dbReference>
<proteinExistence type="predicted"/>
<keyword evidence="3 5" id="KW-1133">Transmembrane helix</keyword>
<dbReference type="GO" id="GO:0140359">
    <property type="term" value="F:ABC-type transporter activity"/>
    <property type="evidence" value="ECO:0007669"/>
    <property type="project" value="InterPro"/>
</dbReference>
<dbReference type="RefSeq" id="WP_185256099.1">
    <property type="nucleotide sequence ID" value="NZ_AP023368.1"/>
</dbReference>
<evidence type="ECO:0000259" key="6">
    <source>
        <dbReference type="Pfam" id="PF12698"/>
    </source>
</evidence>
<evidence type="ECO:0000256" key="1">
    <source>
        <dbReference type="ARBA" id="ARBA00004141"/>
    </source>
</evidence>
<dbReference type="Proteomes" id="UP000515703">
    <property type="component" value="Chromosome"/>
</dbReference>
<feature type="transmembrane region" description="Helical" evidence="5">
    <location>
        <begin position="221"/>
        <end position="243"/>
    </location>
</feature>
<dbReference type="PANTHER" id="PTHR43471">
    <property type="entry name" value="ABC TRANSPORTER PERMEASE"/>
    <property type="match status" value="1"/>
</dbReference>
<organism evidence="7 8">
    <name type="scientific">Anaerocolumna chitinilytica</name>
    <dbReference type="NCBI Taxonomy" id="1727145"/>
    <lineage>
        <taxon>Bacteria</taxon>
        <taxon>Bacillati</taxon>
        <taxon>Bacillota</taxon>
        <taxon>Clostridia</taxon>
        <taxon>Lachnospirales</taxon>
        <taxon>Lachnospiraceae</taxon>
        <taxon>Anaerocolumna</taxon>
    </lineage>
</organism>
<reference evidence="7 8" key="1">
    <citation type="submission" date="2020-08" db="EMBL/GenBank/DDBJ databases">
        <title>Draft genome sequencing of an Anaerocolumna strain isolated from anoxic soil subjected to BSD treatment.</title>
        <authorList>
            <person name="Uek A."/>
            <person name="Tonouchi A."/>
        </authorList>
    </citation>
    <scope>NUCLEOTIDE SEQUENCE [LARGE SCALE GENOMIC DNA]</scope>
    <source>
        <strain evidence="7 8">CTTW</strain>
    </source>
</reference>
<evidence type="ECO:0000256" key="2">
    <source>
        <dbReference type="ARBA" id="ARBA00022692"/>
    </source>
</evidence>
<name>A0A7I8DVR2_9FIRM</name>
<evidence type="ECO:0000313" key="7">
    <source>
        <dbReference type="EMBL" id="BCK00427.1"/>
    </source>
</evidence>
<comment type="subcellular location">
    <subcellularLocation>
        <location evidence="1">Membrane</location>
        <topology evidence="1">Multi-pass membrane protein</topology>
    </subcellularLocation>
</comment>
<gene>
    <name evidence="7" type="ORF">bsdcttw_34670</name>
</gene>
<dbReference type="Pfam" id="PF12698">
    <property type="entry name" value="ABC2_membrane_3"/>
    <property type="match status" value="1"/>
</dbReference>
<evidence type="ECO:0000256" key="5">
    <source>
        <dbReference type="SAM" id="Phobius"/>
    </source>
</evidence>
<feature type="transmembrane region" description="Helical" evidence="5">
    <location>
        <begin position="286"/>
        <end position="305"/>
    </location>
</feature>
<feature type="domain" description="ABC-2 type transporter transmembrane" evidence="6">
    <location>
        <begin position="25"/>
        <end position="364"/>
    </location>
</feature>
<evidence type="ECO:0000256" key="4">
    <source>
        <dbReference type="ARBA" id="ARBA00023136"/>
    </source>
</evidence>
<feature type="transmembrane region" description="Helical" evidence="5">
    <location>
        <begin position="21"/>
        <end position="42"/>
    </location>
</feature>
<evidence type="ECO:0000313" key="8">
    <source>
        <dbReference type="Proteomes" id="UP000515703"/>
    </source>
</evidence>
<feature type="transmembrane region" description="Helical" evidence="5">
    <location>
        <begin position="342"/>
        <end position="364"/>
    </location>
</feature>
<dbReference type="KEGG" id="acht:bsdcttw_34670"/>
<feature type="transmembrane region" description="Helical" evidence="5">
    <location>
        <begin position="158"/>
        <end position="177"/>
    </location>
</feature>
<reference evidence="7 8" key="2">
    <citation type="submission" date="2020-08" db="EMBL/GenBank/DDBJ databases">
        <authorList>
            <person name="Ueki A."/>
            <person name="Tonouchi A."/>
        </authorList>
    </citation>
    <scope>NUCLEOTIDE SEQUENCE [LARGE SCALE GENOMIC DNA]</scope>
    <source>
        <strain evidence="7 8">CTTW</strain>
    </source>
</reference>
<dbReference type="InterPro" id="IPR013525">
    <property type="entry name" value="ABC2_TM"/>
</dbReference>
<dbReference type="AlphaFoldDB" id="A0A7I8DVR2"/>
<feature type="transmembrane region" description="Helical" evidence="5">
    <location>
        <begin position="255"/>
        <end position="274"/>
    </location>
</feature>
<feature type="transmembrane region" description="Helical" evidence="5">
    <location>
        <begin position="317"/>
        <end position="336"/>
    </location>
</feature>
<sequence length="377" mass="43469">MISLMISIKELKELLRDKRNIALNIILPFLVIILMAGMYGFINMSASSKTDYHIIVSANLDAKPMLYKLKNSLTIIEADSVEAIKRNILDGKSELGVYWDDSYKKVYFFEDQNQRNKAITLAKDSIAQIIMLLKANKNEVTPIVVETTEITKDNTYTYINYIAIICGYIVLLLVMRLNNANAFYLSTKEKQSHTIEVLRISPVKTVQLVLGKWLTNFISCLFITLVFFLMIFFGVYLIFSLAMKIDIALLPKLPALILGYALFAAIYSLLQLVFGFTAKTTKQAQLYLIYFPWILLLPLTIKFGMDLSHVSNMISKMNWITFIPVINIYNLIQMIFLADYNIISILIILSTNYLVAIFFIYYLIKLFDREQFTYFTE</sequence>
<evidence type="ECO:0000256" key="3">
    <source>
        <dbReference type="ARBA" id="ARBA00022989"/>
    </source>
</evidence>